<keyword evidence="2" id="KW-1185">Reference proteome</keyword>
<dbReference type="EMBL" id="JAERRJ010000002">
    <property type="protein sequence ID" value="MBL1074237.1"/>
    <property type="molecule type" value="Genomic_DNA"/>
</dbReference>
<proteinExistence type="predicted"/>
<comment type="caution">
    <text evidence="1">The sequence shown here is derived from an EMBL/GenBank/DDBJ whole genome shotgun (WGS) entry which is preliminary data.</text>
</comment>
<sequence>MSTPVVLLAIVLAAAAFGLGVWLGVRSVTDQPPLPGEYPEAQITERKRQGSWWHPVRAR</sequence>
<accession>A0ABS1M0P5</accession>
<dbReference type="RefSeq" id="WP_201945053.1">
    <property type="nucleotide sequence ID" value="NZ_JAERRJ010000002.1"/>
</dbReference>
<protein>
    <submittedName>
        <fullName evidence="1">Uncharacterized protein</fullName>
    </submittedName>
</protein>
<organism evidence="1 2">
    <name type="scientific">Nocardia acididurans</name>
    <dbReference type="NCBI Taxonomy" id="2802282"/>
    <lineage>
        <taxon>Bacteria</taxon>
        <taxon>Bacillati</taxon>
        <taxon>Actinomycetota</taxon>
        <taxon>Actinomycetes</taxon>
        <taxon>Mycobacteriales</taxon>
        <taxon>Nocardiaceae</taxon>
        <taxon>Nocardia</taxon>
    </lineage>
</organism>
<gene>
    <name evidence="1" type="ORF">JK358_07490</name>
</gene>
<evidence type="ECO:0000313" key="1">
    <source>
        <dbReference type="EMBL" id="MBL1074237.1"/>
    </source>
</evidence>
<dbReference type="Proteomes" id="UP000602198">
    <property type="component" value="Unassembled WGS sequence"/>
</dbReference>
<name>A0ABS1M0P5_9NOCA</name>
<evidence type="ECO:0000313" key="2">
    <source>
        <dbReference type="Proteomes" id="UP000602198"/>
    </source>
</evidence>
<reference evidence="1 2" key="1">
    <citation type="submission" date="2021-01" db="EMBL/GenBank/DDBJ databases">
        <title>WGS of actinomycetes isolated from Thailand.</title>
        <authorList>
            <person name="Thawai C."/>
        </authorList>
    </citation>
    <scope>NUCLEOTIDE SEQUENCE [LARGE SCALE GENOMIC DNA]</scope>
    <source>
        <strain evidence="1 2">LPG 2</strain>
    </source>
</reference>